<dbReference type="RefSeq" id="WP_184452026.1">
    <property type="nucleotide sequence ID" value="NZ_JACHMK010000001.1"/>
</dbReference>
<keyword evidence="1" id="KW-0472">Membrane</keyword>
<evidence type="ECO:0000313" key="2">
    <source>
        <dbReference type="EMBL" id="MBB6334207.1"/>
    </source>
</evidence>
<comment type="caution">
    <text evidence="2">The sequence shown here is derived from an EMBL/GenBank/DDBJ whole genome shotgun (WGS) entry which is preliminary data.</text>
</comment>
<feature type="transmembrane region" description="Helical" evidence="1">
    <location>
        <begin position="49"/>
        <end position="70"/>
    </location>
</feature>
<name>A0A923IWK3_9ACTO</name>
<accession>A0A923IWK3</accession>
<keyword evidence="1" id="KW-0812">Transmembrane</keyword>
<feature type="transmembrane region" description="Helical" evidence="1">
    <location>
        <begin position="17"/>
        <end position="37"/>
    </location>
</feature>
<evidence type="ECO:0008006" key="4">
    <source>
        <dbReference type="Google" id="ProtNLM"/>
    </source>
</evidence>
<feature type="transmembrane region" description="Helical" evidence="1">
    <location>
        <begin position="236"/>
        <end position="256"/>
    </location>
</feature>
<keyword evidence="1" id="KW-1133">Transmembrane helix</keyword>
<feature type="transmembrane region" description="Helical" evidence="1">
    <location>
        <begin position="190"/>
        <end position="211"/>
    </location>
</feature>
<feature type="transmembrane region" description="Helical" evidence="1">
    <location>
        <begin position="97"/>
        <end position="121"/>
    </location>
</feature>
<reference evidence="2" key="1">
    <citation type="submission" date="2020-08" db="EMBL/GenBank/DDBJ databases">
        <title>Sequencing the genomes of 1000 actinobacteria strains.</title>
        <authorList>
            <person name="Klenk H.-P."/>
        </authorList>
    </citation>
    <scope>NUCLEOTIDE SEQUENCE</scope>
    <source>
        <strain evidence="2">DSM 10695</strain>
    </source>
</reference>
<protein>
    <recommendedName>
        <fullName evidence="4">ABC transporter permease</fullName>
    </recommendedName>
</protein>
<proteinExistence type="predicted"/>
<dbReference type="EMBL" id="JACHMK010000001">
    <property type="protein sequence ID" value="MBB6334207.1"/>
    <property type="molecule type" value="Genomic_DNA"/>
</dbReference>
<evidence type="ECO:0000256" key="1">
    <source>
        <dbReference type="SAM" id="Phobius"/>
    </source>
</evidence>
<feature type="transmembrane region" description="Helical" evidence="1">
    <location>
        <begin position="133"/>
        <end position="153"/>
    </location>
</feature>
<sequence length="266" mass="28394">MFATLFAQEFRENGKKIAAVLGVGLLVVAVSAGGVLLKIPLVSGVLKATLVIASIAVPFVIVVQLASAYWTSMYGSRGYFTHTIPARGRDLYWAKTLFAMLFGLIGQLFAVFGLLVSHILMSREAGMGLAESLRALIEIAGTVPTIVIVIFGAGLLLSLAQWVFGGAAVMSIGAEGRWNRQGFTVPAIGLVLLYLVGQALSFLGMLLPGSIDLETLSFSWSSMLADLYNGAENPHIGLGMIPMTFLLTIVLALFGIRSIERRTSLR</sequence>
<gene>
    <name evidence="2" type="ORF">HD592_000772</name>
</gene>
<keyword evidence="3" id="KW-1185">Reference proteome</keyword>
<organism evidence="2 3">
    <name type="scientific">Schaalia hyovaginalis</name>
    <dbReference type="NCBI Taxonomy" id="29316"/>
    <lineage>
        <taxon>Bacteria</taxon>
        <taxon>Bacillati</taxon>
        <taxon>Actinomycetota</taxon>
        <taxon>Actinomycetes</taxon>
        <taxon>Actinomycetales</taxon>
        <taxon>Actinomycetaceae</taxon>
        <taxon>Schaalia</taxon>
    </lineage>
</organism>
<evidence type="ECO:0000313" key="3">
    <source>
        <dbReference type="Proteomes" id="UP000617426"/>
    </source>
</evidence>
<dbReference type="AlphaFoldDB" id="A0A923IWK3"/>
<dbReference type="Proteomes" id="UP000617426">
    <property type="component" value="Unassembled WGS sequence"/>
</dbReference>